<feature type="modified residue" description="Phosphohistidine" evidence="2">
    <location>
        <position position="55"/>
    </location>
</feature>
<evidence type="ECO:0000313" key="6">
    <source>
        <dbReference type="Proteomes" id="UP000236416"/>
    </source>
</evidence>
<dbReference type="PROSITE" id="PS50894">
    <property type="entry name" value="HPT"/>
    <property type="match status" value="1"/>
</dbReference>
<dbReference type="InterPro" id="IPR052020">
    <property type="entry name" value="Cyclic_di-GMP/3'3'-cGAMP_PDE"/>
</dbReference>
<dbReference type="CDD" id="cd00088">
    <property type="entry name" value="HPT"/>
    <property type="match status" value="1"/>
</dbReference>
<dbReference type="CDD" id="cd00077">
    <property type="entry name" value="HDc"/>
    <property type="match status" value="1"/>
</dbReference>
<gene>
    <name evidence="5" type="ORF">C2134_20535</name>
</gene>
<dbReference type="SUPFAM" id="SSF47226">
    <property type="entry name" value="Histidine-containing phosphotransfer domain, HPT domain"/>
    <property type="match status" value="1"/>
</dbReference>
<protein>
    <submittedName>
        <fullName evidence="5">Metal-dependent phosphohydrolase</fullName>
    </submittedName>
</protein>
<dbReference type="EMBL" id="PPTF01000106">
    <property type="protein sequence ID" value="POA96761.1"/>
    <property type="molecule type" value="Genomic_DNA"/>
</dbReference>
<dbReference type="Proteomes" id="UP000236416">
    <property type="component" value="Unassembled WGS sequence"/>
</dbReference>
<evidence type="ECO:0000256" key="1">
    <source>
        <dbReference type="ARBA" id="ARBA00023012"/>
    </source>
</evidence>
<dbReference type="InterPro" id="IPR037522">
    <property type="entry name" value="HD_GYP_dom"/>
</dbReference>
<dbReference type="GO" id="GO:0008081">
    <property type="term" value="F:phosphoric diester hydrolase activity"/>
    <property type="evidence" value="ECO:0007669"/>
    <property type="project" value="UniProtKB-ARBA"/>
</dbReference>
<dbReference type="PROSITE" id="PS51832">
    <property type="entry name" value="HD_GYP"/>
    <property type="match status" value="1"/>
</dbReference>
<organism evidence="5 6">
    <name type="scientific">Chromobacterium sinusclupearum</name>
    <dbReference type="NCBI Taxonomy" id="2077146"/>
    <lineage>
        <taxon>Bacteria</taxon>
        <taxon>Pseudomonadati</taxon>
        <taxon>Pseudomonadota</taxon>
        <taxon>Betaproteobacteria</taxon>
        <taxon>Neisseriales</taxon>
        <taxon>Chromobacteriaceae</taxon>
        <taxon>Chromobacterium</taxon>
    </lineage>
</organism>
<evidence type="ECO:0000259" key="4">
    <source>
        <dbReference type="PROSITE" id="PS51832"/>
    </source>
</evidence>
<dbReference type="GO" id="GO:0004672">
    <property type="term" value="F:protein kinase activity"/>
    <property type="evidence" value="ECO:0007669"/>
    <property type="project" value="UniProtKB-ARBA"/>
</dbReference>
<evidence type="ECO:0000256" key="2">
    <source>
        <dbReference type="PROSITE-ProRule" id="PRU00110"/>
    </source>
</evidence>
<dbReference type="Gene3D" id="1.10.3210.10">
    <property type="entry name" value="Hypothetical protein af1432"/>
    <property type="match status" value="1"/>
</dbReference>
<dbReference type="SUPFAM" id="SSF109604">
    <property type="entry name" value="HD-domain/PDEase-like"/>
    <property type="match status" value="1"/>
</dbReference>
<feature type="domain" description="HD-GYP" evidence="4">
    <location>
        <begin position="170"/>
        <end position="367"/>
    </location>
</feature>
<dbReference type="InterPro" id="IPR008207">
    <property type="entry name" value="Sig_transdc_His_kin_Hpt_dom"/>
</dbReference>
<dbReference type="PANTHER" id="PTHR45228:SF4">
    <property type="entry name" value="LIPOPROTEIN"/>
    <property type="match status" value="1"/>
</dbReference>
<keyword evidence="6" id="KW-1185">Reference proteome</keyword>
<accession>A0A2K4MI55</accession>
<dbReference type="InterPro" id="IPR003607">
    <property type="entry name" value="HD/PDEase_dom"/>
</dbReference>
<dbReference type="RefSeq" id="WP_103321909.1">
    <property type="nucleotide sequence ID" value="NZ_PPTF01000106.1"/>
</dbReference>
<dbReference type="SMART" id="SM00073">
    <property type="entry name" value="HPT"/>
    <property type="match status" value="1"/>
</dbReference>
<dbReference type="GO" id="GO:0000160">
    <property type="term" value="P:phosphorelay signal transduction system"/>
    <property type="evidence" value="ECO:0007669"/>
    <property type="project" value="UniProtKB-KW"/>
</dbReference>
<dbReference type="Gene3D" id="1.20.120.160">
    <property type="entry name" value="HPT domain"/>
    <property type="match status" value="1"/>
</dbReference>
<name>A0A2K4MI55_9NEIS</name>
<keyword evidence="5" id="KW-0378">Hydrolase</keyword>
<dbReference type="InterPro" id="IPR036641">
    <property type="entry name" value="HPT_dom_sf"/>
</dbReference>
<feature type="domain" description="HPt" evidence="3">
    <location>
        <begin position="15"/>
        <end position="115"/>
    </location>
</feature>
<comment type="caution">
    <text evidence="5">The sequence shown here is derived from an EMBL/GenBank/DDBJ whole genome shotgun (WGS) entry which is preliminary data.</text>
</comment>
<reference evidence="5 6" key="1">
    <citation type="submission" date="2018-01" db="EMBL/GenBank/DDBJ databases">
        <title>Genomic Sequence of Chromobacterium MWU13-2610 from wild cranberry bogs within the Cape Cod National Seashore.</title>
        <authorList>
            <person name="O'Hara-Hanley K."/>
            <person name="Soby S."/>
            <person name="Harrison A."/>
        </authorList>
    </citation>
    <scope>NUCLEOTIDE SEQUENCE [LARGE SCALE GENOMIC DNA]</scope>
    <source>
        <strain evidence="5 6">MWU13-2610</strain>
    </source>
</reference>
<keyword evidence="1" id="KW-0902">Two-component regulatory system</keyword>
<dbReference type="AlphaFoldDB" id="A0A2K4MI55"/>
<dbReference type="PANTHER" id="PTHR45228">
    <property type="entry name" value="CYCLIC DI-GMP PHOSPHODIESTERASE TM_0186-RELATED"/>
    <property type="match status" value="1"/>
</dbReference>
<proteinExistence type="predicted"/>
<evidence type="ECO:0000259" key="3">
    <source>
        <dbReference type="PROSITE" id="PS50894"/>
    </source>
</evidence>
<keyword evidence="2" id="KW-0597">Phosphoprotein</keyword>
<dbReference type="Pfam" id="PF01627">
    <property type="entry name" value="Hpt"/>
    <property type="match status" value="1"/>
</dbReference>
<sequence length="368" mass="40723">MAMQPEVPEIIDPIAFQDFRDAVSDYAPQLEQLVCQLGDGSRDTEKVAQLFRILHSIKGDASLCQVHFVEPYVHALETLLDRIRQNELHYQDAVGDVLLLVTDRVVMLLDDMANGLLPDDSLLRSLLPSLDKLAEASAAELPQACAKLVARMMGPAAPPMPSPGAVANGLGGHLFADLQFFRSLAMQFEQRVPEFAGRTERNLTLALEINRLAEKPLSMEQVAAAVYMHDIGMLLLPESLWLKAGRLSLDDRRQMASHPGWAGGLLARMPGWEEAAQMVLQHHESQDGSGYPDGLKGEEICDGACLLALVDAFESVTLKHAQQGPRRSILRGVAELNASERQFHPLWMQLLNRVVRNRLEMRTMVGGR</sequence>
<dbReference type="Pfam" id="PF13487">
    <property type="entry name" value="HD_5"/>
    <property type="match status" value="1"/>
</dbReference>
<evidence type="ECO:0000313" key="5">
    <source>
        <dbReference type="EMBL" id="POA96761.1"/>
    </source>
</evidence>